<dbReference type="AlphaFoldDB" id="W2WSX4"/>
<evidence type="ECO:0000256" key="2">
    <source>
        <dbReference type="SAM" id="Phobius"/>
    </source>
</evidence>
<keyword evidence="2" id="KW-0812">Transmembrane</keyword>
<proteinExistence type="predicted"/>
<protein>
    <submittedName>
        <fullName evidence="3">Uncharacterized protein</fullName>
    </submittedName>
</protein>
<organism evidence="3 4">
    <name type="scientific">Phytophthora nicotianae CJ01A1</name>
    <dbReference type="NCBI Taxonomy" id="1317063"/>
    <lineage>
        <taxon>Eukaryota</taxon>
        <taxon>Sar</taxon>
        <taxon>Stramenopiles</taxon>
        <taxon>Oomycota</taxon>
        <taxon>Peronosporomycetes</taxon>
        <taxon>Peronosporales</taxon>
        <taxon>Peronosporaceae</taxon>
        <taxon>Phytophthora</taxon>
    </lineage>
</organism>
<keyword evidence="2" id="KW-1133">Transmembrane helix</keyword>
<feature type="region of interest" description="Disordered" evidence="1">
    <location>
        <begin position="234"/>
        <end position="267"/>
    </location>
</feature>
<gene>
    <name evidence="3" type="ORF">F441_12016</name>
</gene>
<feature type="transmembrane region" description="Helical" evidence="2">
    <location>
        <begin position="84"/>
        <end position="102"/>
    </location>
</feature>
<evidence type="ECO:0000313" key="4">
    <source>
        <dbReference type="Proteomes" id="UP000018958"/>
    </source>
</evidence>
<evidence type="ECO:0000313" key="3">
    <source>
        <dbReference type="EMBL" id="ETP12654.1"/>
    </source>
</evidence>
<evidence type="ECO:0000256" key="1">
    <source>
        <dbReference type="SAM" id="MobiDB-lite"/>
    </source>
</evidence>
<name>W2WSX4_PHYNI</name>
<dbReference type="Proteomes" id="UP000018958">
    <property type="component" value="Unassembled WGS sequence"/>
</dbReference>
<keyword evidence="2" id="KW-0472">Membrane</keyword>
<comment type="caution">
    <text evidence="3">The sequence shown here is derived from an EMBL/GenBank/DDBJ whole genome shotgun (WGS) entry which is preliminary data.</text>
</comment>
<dbReference type="EMBL" id="ANIX01002353">
    <property type="protein sequence ID" value="ETP12654.1"/>
    <property type="molecule type" value="Genomic_DNA"/>
</dbReference>
<sequence length="267" mass="29279">MTELVVKQKQKRKKILTLTEPLFQSNILLKTSSIRDVTDDRTPNADKPKPKKQRTLEASVAMSSDEEYAAPYKQAFLTVFHDCWTNAAMVSIIGVTIIFIDIKRRIRVFSLLALPNPGSHTATTVAQRIGSVLRLMVDDGASVITSSSVKITQSSEWIDMVQSFGHAIYPQGFDLLSTHHLICTHGTSVFGSRLGSCSGKYIGPYSNQVILPRTRVSRRSLQLDRSIVSALAPNSPAIGSGQASQKKELGTPHKHPKSIKIDNLPGA</sequence>
<reference evidence="3 4" key="1">
    <citation type="submission" date="2013-11" db="EMBL/GenBank/DDBJ databases">
        <title>The Genome Sequence of Phytophthora parasitica CJ01A1.</title>
        <authorList>
            <consortium name="The Broad Institute Genomics Platform"/>
            <person name="Russ C."/>
            <person name="Tyler B."/>
            <person name="Panabieres F."/>
            <person name="Shan W."/>
            <person name="Tripathy S."/>
            <person name="Grunwald N."/>
            <person name="Machado M."/>
            <person name="Johnson C.S."/>
            <person name="Walker B."/>
            <person name="Young S.K."/>
            <person name="Zeng Q."/>
            <person name="Gargeya S."/>
            <person name="Fitzgerald M."/>
            <person name="Haas B."/>
            <person name="Abouelleil A."/>
            <person name="Allen A.W."/>
            <person name="Alvarado L."/>
            <person name="Arachchi H.M."/>
            <person name="Berlin A.M."/>
            <person name="Chapman S.B."/>
            <person name="Gainer-Dewar J."/>
            <person name="Goldberg J."/>
            <person name="Griggs A."/>
            <person name="Gujja S."/>
            <person name="Hansen M."/>
            <person name="Howarth C."/>
            <person name="Imamovic A."/>
            <person name="Ireland A."/>
            <person name="Larimer J."/>
            <person name="McCowan C."/>
            <person name="Murphy C."/>
            <person name="Pearson M."/>
            <person name="Poon T.W."/>
            <person name="Priest M."/>
            <person name="Roberts A."/>
            <person name="Saif S."/>
            <person name="Shea T."/>
            <person name="Sisk P."/>
            <person name="Sykes S."/>
            <person name="Wortman J."/>
            <person name="Nusbaum C."/>
            <person name="Birren B."/>
        </authorList>
    </citation>
    <scope>NUCLEOTIDE SEQUENCE [LARGE SCALE GENOMIC DNA]</scope>
    <source>
        <strain evidence="3 4">CJ01A1</strain>
    </source>
</reference>
<accession>W2WSX4</accession>